<evidence type="ECO:0000313" key="2">
    <source>
        <dbReference type="EMBL" id="MBA8881395.1"/>
    </source>
</evidence>
<comment type="caution">
    <text evidence="2">The sequence shown here is derived from an EMBL/GenBank/DDBJ whole genome shotgun (WGS) entry which is preliminary data.</text>
</comment>
<name>A0A839ETF2_9HYPH</name>
<dbReference type="EMBL" id="JACGXN010000014">
    <property type="protein sequence ID" value="MBA8881395.1"/>
    <property type="molecule type" value="Genomic_DNA"/>
</dbReference>
<protein>
    <recommendedName>
        <fullName evidence="4">Peptidase S41</fullName>
    </recommendedName>
</protein>
<keyword evidence="3" id="KW-1185">Reference proteome</keyword>
<sequence>MSMTLVQWKSGALALAGFLILSTPTVAQTPPTSILPDLTPAQMREDLTFLKKEWAPQDKSFTGEEQREFNQIVDSAISLTDKLSSKGFALEVMRAVAVSRNGHTVARAANMMNSLPIKAWWFADGLYIIKAQPEFADLLGARIDKLGSLTSGDALHKLAPFISGTDQRIRFLSANLLTSPDVLEHIGAASGPEISLTLRLADGTIRAVKLSPASAPDPGDKGKNINKGYTVLVPDDGSLEGRWKHVLDPIKERSPLYTKRTDVTTSWLNGKQVFYIRLDTVSSIDDTPLDQKFAGIFRKSLLPSIPKFIVIDLRLNSGGDFFNTILFSQALPKLVSANGRVLVLVSRATFSAGISTAAMLKGASQGNVTLVGETMGDSGQFWSEGETIPLPNSKIGVEYSNQFEDYENGCTDPATCFWAVVAFGPKNISLTPEEKIDVTFDDYAAGRDPVLEKALSLSR</sequence>
<dbReference type="SUPFAM" id="SSF52096">
    <property type="entry name" value="ClpP/crotonase"/>
    <property type="match status" value="1"/>
</dbReference>
<evidence type="ECO:0000313" key="3">
    <source>
        <dbReference type="Proteomes" id="UP000549052"/>
    </source>
</evidence>
<feature type="chain" id="PRO_5032372661" description="Peptidase S41" evidence="1">
    <location>
        <begin position="28"/>
        <end position="459"/>
    </location>
</feature>
<organism evidence="2 3">
    <name type="scientific">Phyllobacterium myrsinacearum</name>
    <dbReference type="NCBI Taxonomy" id="28101"/>
    <lineage>
        <taxon>Bacteria</taxon>
        <taxon>Pseudomonadati</taxon>
        <taxon>Pseudomonadota</taxon>
        <taxon>Alphaproteobacteria</taxon>
        <taxon>Hyphomicrobiales</taxon>
        <taxon>Phyllobacteriaceae</taxon>
        <taxon>Phyllobacterium</taxon>
    </lineage>
</organism>
<proteinExistence type="predicted"/>
<feature type="signal peptide" evidence="1">
    <location>
        <begin position="1"/>
        <end position="27"/>
    </location>
</feature>
<evidence type="ECO:0008006" key="4">
    <source>
        <dbReference type="Google" id="ProtNLM"/>
    </source>
</evidence>
<accession>A0A839ETF2</accession>
<keyword evidence="1" id="KW-0732">Signal</keyword>
<dbReference type="RefSeq" id="WP_182551978.1">
    <property type="nucleotide sequence ID" value="NZ_JACGXN010000014.1"/>
</dbReference>
<dbReference type="Proteomes" id="UP000549052">
    <property type="component" value="Unassembled WGS sequence"/>
</dbReference>
<gene>
    <name evidence="2" type="ORF">FHW16_005136</name>
</gene>
<dbReference type="InterPro" id="IPR029045">
    <property type="entry name" value="ClpP/crotonase-like_dom_sf"/>
</dbReference>
<dbReference type="AlphaFoldDB" id="A0A839ETF2"/>
<evidence type="ECO:0000256" key="1">
    <source>
        <dbReference type="SAM" id="SignalP"/>
    </source>
</evidence>
<dbReference type="Gene3D" id="3.90.226.10">
    <property type="entry name" value="2-enoyl-CoA Hydratase, Chain A, domain 1"/>
    <property type="match status" value="1"/>
</dbReference>
<reference evidence="2 3" key="1">
    <citation type="submission" date="2020-07" db="EMBL/GenBank/DDBJ databases">
        <title>Genomic Encyclopedia of Type Strains, Phase IV (KMG-V): Genome sequencing to study the core and pangenomes of soil and plant-associated prokaryotes.</title>
        <authorList>
            <person name="Whitman W."/>
        </authorList>
    </citation>
    <scope>NUCLEOTIDE SEQUENCE [LARGE SCALE GENOMIC DNA]</scope>
    <source>
        <strain evidence="2 3">AN3</strain>
    </source>
</reference>